<accession>A0ABQ9WZB1</accession>
<sequence>MLGPETLLSRFFAEELAATRIEFETIHVQFQMKETELSKAQEENRKLKETVGKQRDVPGSVLHIPSATPSFVFTDPSHFLVKNSNEITRTDVGKDENNNSLNSSVFLADLFTDGVMSVDFTILSLDEDKGDLYFGLMDSTEPIPVIREQLEDGVDHSVGLNRYGILRFNTPLSQSEQECHSDLKEGDCIRMELNLSSTPRTVQFFLNGEAGMCYASGIPSSVRVKV</sequence>
<dbReference type="EMBL" id="JARBJD010000284">
    <property type="protein sequence ID" value="KAK2944805.1"/>
    <property type="molecule type" value="Genomic_DNA"/>
</dbReference>
<proteinExistence type="predicted"/>
<keyword evidence="1" id="KW-0175">Coiled coil</keyword>
<gene>
    <name evidence="2" type="ORF">BLNAU_20278</name>
</gene>
<evidence type="ECO:0000256" key="1">
    <source>
        <dbReference type="SAM" id="Coils"/>
    </source>
</evidence>
<comment type="caution">
    <text evidence="2">The sequence shown here is derived from an EMBL/GenBank/DDBJ whole genome shotgun (WGS) entry which is preliminary data.</text>
</comment>
<protein>
    <submittedName>
        <fullName evidence="2">Uncharacterized protein</fullName>
    </submittedName>
</protein>
<reference evidence="2 3" key="1">
    <citation type="journal article" date="2022" name="bioRxiv">
        <title>Genomics of Preaxostyla Flagellates Illuminates Evolutionary Transitions and the Path Towards Mitochondrial Loss.</title>
        <authorList>
            <person name="Novak L.V.F."/>
            <person name="Treitli S.C."/>
            <person name="Pyrih J."/>
            <person name="Halakuc P."/>
            <person name="Pipaliya S.V."/>
            <person name="Vacek V."/>
            <person name="Brzon O."/>
            <person name="Soukal P."/>
            <person name="Eme L."/>
            <person name="Dacks J.B."/>
            <person name="Karnkowska A."/>
            <person name="Elias M."/>
            <person name="Hampl V."/>
        </authorList>
    </citation>
    <scope>NUCLEOTIDE SEQUENCE [LARGE SCALE GENOMIC DNA]</scope>
    <source>
        <strain evidence="2">NAU3</strain>
        <tissue evidence="2">Gut</tissue>
    </source>
</reference>
<organism evidence="2 3">
    <name type="scientific">Blattamonas nauphoetae</name>
    <dbReference type="NCBI Taxonomy" id="2049346"/>
    <lineage>
        <taxon>Eukaryota</taxon>
        <taxon>Metamonada</taxon>
        <taxon>Preaxostyla</taxon>
        <taxon>Oxymonadida</taxon>
        <taxon>Blattamonas</taxon>
    </lineage>
</organism>
<name>A0ABQ9WZB1_9EUKA</name>
<evidence type="ECO:0000313" key="3">
    <source>
        <dbReference type="Proteomes" id="UP001281761"/>
    </source>
</evidence>
<keyword evidence="3" id="KW-1185">Reference proteome</keyword>
<feature type="coiled-coil region" evidence="1">
    <location>
        <begin position="30"/>
        <end position="57"/>
    </location>
</feature>
<evidence type="ECO:0000313" key="2">
    <source>
        <dbReference type="EMBL" id="KAK2944805.1"/>
    </source>
</evidence>
<dbReference type="Proteomes" id="UP001281761">
    <property type="component" value="Unassembled WGS sequence"/>
</dbReference>